<evidence type="ECO:0000256" key="2">
    <source>
        <dbReference type="ARBA" id="ARBA00022989"/>
    </source>
</evidence>
<dbReference type="Gene3D" id="1.10.1760.20">
    <property type="match status" value="1"/>
</dbReference>
<dbReference type="PANTHER" id="PTHR37815:SF3">
    <property type="entry name" value="UPF0397 PROTEIN SPR0429"/>
    <property type="match status" value="1"/>
</dbReference>
<dbReference type="RefSeq" id="WP_078818735.1">
    <property type="nucleotide sequence ID" value="NZ_FUYJ01000011.1"/>
</dbReference>
<reference evidence="5" key="1">
    <citation type="submission" date="2017-02" db="EMBL/GenBank/DDBJ databases">
        <authorList>
            <person name="Varghese N."/>
            <person name="Submissions S."/>
        </authorList>
    </citation>
    <scope>NUCLEOTIDE SEQUENCE [LARGE SCALE GENOMIC DNA]</scope>
    <source>
        <strain evidence="5">DSM 23966</strain>
    </source>
</reference>
<dbReference type="PANTHER" id="PTHR37815">
    <property type="entry name" value="UPF0397 PROTEIN BC_2624-RELATED"/>
    <property type="match status" value="1"/>
</dbReference>
<accession>A0A1T4YXU3</accession>
<dbReference type="Proteomes" id="UP000190042">
    <property type="component" value="Unassembled WGS sequence"/>
</dbReference>
<feature type="transmembrane region" description="Helical" evidence="3">
    <location>
        <begin position="116"/>
        <end position="135"/>
    </location>
</feature>
<gene>
    <name evidence="4" type="ORF">SAMN04244570_0200</name>
</gene>
<sequence>MQKTQGYAASRAKTFDLILTSMLASLVFVATLLLNIKLPIGNGGLIHLGTAMLFIASILFGPKKGALAGAIGMGLFDLISGWTLWAPITFLTRGLQGYIVGKIAWSNGRKGTSLKFNLLAMTVSVPITIAGYYIGERILYNSWIIPLASIPGDIVQCIVGIAIAIPVCAMLKKVQFFK</sequence>
<feature type="transmembrane region" description="Helical" evidence="3">
    <location>
        <begin position="43"/>
        <end position="61"/>
    </location>
</feature>
<keyword evidence="5" id="KW-1185">Reference proteome</keyword>
<evidence type="ECO:0000313" key="4">
    <source>
        <dbReference type="EMBL" id="SKB06610.1"/>
    </source>
</evidence>
<feature type="transmembrane region" description="Helical" evidence="3">
    <location>
        <begin position="17"/>
        <end position="36"/>
    </location>
</feature>
<keyword evidence="3" id="KW-0472">Membrane</keyword>
<keyword evidence="1 3" id="KW-0812">Transmembrane</keyword>
<dbReference type="EMBL" id="FUYJ01000011">
    <property type="protein sequence ID" value="SKB06610.1"/>
    <property type="molecule type" value="Genomic_DNA"/>
</dbReference>
<dbReference type="InterPro" id="IPR009825">
    <property type="entry name" value="ECF_substrate-spec-like"/>
</dbReference>
<proteinExistence type="predicted"/>
<dbReference type="GO" id="GO:0016020">
    <property type="term" value="C:membrane"/>
    <property type="evidence" value="ECO:0007669"/>
    <property type="project" value="InterPro"/>
</dbReference>
<dbReference type="AlphaFoldDB" id="A0A1T4YXU3"/>
<name>A0A1T4YXU3_9BACL</name>
<evidence type="ECO:0000256" key="1">
    <source>
        <dbReference type="ARBA" id="ARBA00022692"/>
    </source>
</evidence>
<evidence type="ECO:0000256" key="3">
    <source>
        <dbReference type="SAM" id="Phobius"/>
    </source>
</evidence>
<organism evidence="4 5">
    <name type="scientific">Sporosarcina newyorkensis</name>
    <dbReference type="NCBI Taxonomy" id="759851"/>
    <lineage>
        <taxon>Bacteria</taxon>
        <taxon>Bacillati</taxon>
        <taxon>Bacillota</taxon>
        <taxon>Bacilli</taxon>
        <taxon>Bacillales</taxon>
        <taxon>Caryophanaceae</taxon>
        <taxon>Sporosarcina</taxon>
    </lineage>
</organism>
<evidence type="ECO:0000313" key="5">
    <source>
        <dbReference type="Proteomes" id="UP000190042"/>
    </source>
</evidence>
<feature type="transmembrane region" description="Helical" evidence="3">
    <location>
        <begin position="67"/>
        <end position="95"/>
    </location>
</feature>
<protein>
    <submittedName>
        <fullName evidence="4">Uncharacterized membrane protein</fullName>
    </submittedName>
</protein>
<dbReference type="Pfam" id="PF07155">
    <property type="entry name" value="ECF-ribofla_trS"/>
    <property type="match status" value="1"/>
</dbReference>
<keyword evidence="2 3" id="KW-1133">Transmembrane helix</keyword>
<feature type="transmembrane region" description="Helical" evidence="3">
    <location>
        <begin position="147"/>
        <end position="171"/>
    </location>
</feature>